<dbReference type="InterPro" id="IPR013013">
    <property type="entry name" value="PTS_EIIC_1"/>
</dbReference>
<dbReference type="Pfam" id="PF00358">
    <property type="entry name" value="PTS_EIIA_1"/>
    <property type="match status" value="1"/>
</dbReference>
<keyword evidence="17" id="KW-1185">Reference proteome</keyword>
<dbReference type="PANTHER" id="PTHR30175">
    <property type="entry name" value="PHOSPHOTRANSFERASE SYSTEM TRANSPORT PROTEIN"/>
    <property type="match status" value="1"/>
</dbReference>
<dbReference type="PROSITE" id="PS51103">
    <property type="entry name" value="PTS_EIIC_TYPE_1"/>
    <property type="match status" value="1"/>
</dbReference>
<dbReference type="Gene3D" id="2.70.70.10">
    <property type="entry name" value="Glucose Permease (Domain IIA)"/>
    <property type="match status" value="1"/>
</dbReference>
<dbReference type="InterPro" id="IPR011055">
    <property type="entry name" value="Dup_hybrid_motif"/>
</dbReference>
<dbReference type="CDD" id="cd00212">
    <property type="entry name" value="PTS_IIB_glc"/>
    <property type="match status" value="1"/>
</dbReference>
<keyword evidence="5" id="KW-0808">Transferase</keyword>
<evidence type="ECO:0000256" key="7">
    <source>
        <dbReference type="ARBA" id="ARBA00022692"/>
    </source>
</evidence>
<comment type="caution">
    <text evidence="16">The sequence shown here is derived from an EMBL/GenBank/DDBJ whole genome shotgun (WGS) entry which is preliminary data.</text>
</comment>
<feature type="domain" description="PTS EIIB type-1" evidence="14">
    <location>
        <begin position="4"/>
        <end position="86"/>
    </location>
</feature>
<dbReference type="PROSITE" id="PS51098">
    <property type="entry name" value="PTS_EIIB_TYPE_1"/>
    <property type="match status" value="1"/>
</dbReference>
<feature type="transmembrane region" description="Helical" evidence="12">
    <location>
        <begin position="149"/>
        <end position="168"/>
    </location>
</feature>
<organism evidence="16 17">
    <name type="scientific">Breznakia pachnodae</name>
    <dbReference type="NCBI Taxonomy" id="265178"/>
    <lineage>
        <taxon>Bacteria</taxon>
        <taxon>Bacillati</taxon>
        <taxon>Bacillota</taxon>
        <taxon>Erysipelotrichia</taxon>
        <taxon>Erysipelotrichales</taxon>
        <taxon>Erysipelotrichaceae</taxon>
        <taxon>Breznakia</taxon>
    </lineage>
</organism>
<feature type="transmembrane region" description="Helical" evidence="12">
    <location>
        <begin position="209"/>
        <end position="230"/>
    </location>
</feature>
<reference evidence="16 17" key="1">
    <citation type="submission" date="2023-07" db="EMBL/GenBank/DDBJ databases">
        <title>Genomic Encyclopedia of Type Strains, Phase IV (KMG-IV): sequencing the most valuable type-strain genomes for metagenomic binning, comparative biology and taxonomic classification.</title>
        <authorList>
            <person name="Goeker M."/>
        </authorList>
    </citation>
    <scope>NUCLEOTIDE SEQUENCE [LARGE SCALE GENOMIC DNA]</scope>
    <source>
        <strain evidence="16 17">DSM 16784</strain>
    </source>
</reference>
<evidence type="ECO:0000256" key="2">
    <source>
        <dbReference type="ARBA" id="ARBA00022448"/>
    </source>
</evidence>
<feature type="domain" description="PTS EIIC type-1" evidence="15">
    <location>
        <begin position="118"/>
        <end position="461"/>
    </location>
</feature>
<feature type="transmembrane region" description="Helical" evidence="12">
    <location>
        <begin position="325"/>
        <end position="346"/>
    </location>
</feature>
<dbReference type="Pfam" id="PF02378">
    <property type="entry name" value="PTS_EIIC"/>
    <property type="match status" value="1"/>
</dbReference>
<keyword evidence="10 12" id="KW-0472">Membrane</keyword>
<dbReference type="InterPro" id="IPR018113">
    <property type="entry name" value="PTrfase_EIIB_Cys"/>
</dbReference>
<accession>A0ABU0E0V8</accession>
<feature type="transmembrane region" description="Helical" evidence="12">
    <location>
        <begin position="119"/>
        <end position="143"/>
    </location>
</feature>
<gene>
    <name evidence="16" type="ORF">J2S15_001192</name>
</gene>
<evidence type="ECO:0000256" key="11">
    <source>
        <dbReference type="PROSITE-ProRule" id="PRU00421"/>
    </source>
</evidence>
<feature type="transmembrane region" description="Helical" evidence="12">
    <location>
        <begin position="424"/>
        <end position="446"/>
    </location>
</feature>
<sequence length="603" mass="65409">MNYKEMVNQIISNIGGANNVSNVSHCMTRLRFVLKDESKVDKKRIEEINGVIGSTFGAGQYQIVLGKHLDGVFGELMKNYDFGDETQQTSPNEKIKKPLNLKTIGKSIVDYMSGSVSPVITGLMAGGILKLFLYFATLLISGVEENSTYVLISIIANTPFYFMPILVAYGASRKLDCSPVLPMILACTLIDPSYIALEGPQKLFGLDVPLLGYSTTVIPAMLSTLVVYNIEKFFNKVVPGIIKNVLALPLTFLVSFIITIVFLAPLGNYIGNYVVNGLVWLNSFAAPLSLGTLAAVLPFMIMAGVHTLVAPFMLENFSSLGFDPLFRPALLLQLLAVGGAAFGIAFRQREKAKRVDMISIGVSSVIAGITEPGIFGINMKYTSAMIGCSVGAFVGGITGGLLGMKAFVMTKNTILALPVFQDTIIAAAIACFVTITVSCAVTYLFYKDKNSTDKKNITNKKDIRPVVKGKKIALEEVNDQVFSKKMMGEGLAFIPESNQIYAPFDGTIITIFPTNHAYGILRDDGLEAIIHIGIDTASTDGEGFISLVKANDKVKAGDSIAEVDFEFLRNKGYDVTTILVFPELMNHDITWTLSNEKSIAIVE</sequence>
<keyword evidence="8" id="KW-0418">Kinase</keyword>
<evidence type="ECO:0000256" key="5">
    <source>
        <dbReference type="ARBA" id="ARBA00022679"/>
    </source>
</evidence>
<dbReference type="SUPFAM" id="SSF51261">
    <property type="entry name" value="Duplicated hybrid motif"/>
    <property type="match status" value="1"/>
</dbReference>
<dbReference type="InterPro" id="IPR036878">
    <property type="entry name" value="Glu_permease_IIB"/>
</dbReference>
<dbReference type="PROSITE" id="PS51093">
    <property type="entry name" value="PTS_EIIA_TYPE_1"/>
    <property type="match status" value="1"/>
</dbReference>
<evidence type="ECO:0000256" key="12">
    <source>
        <dbReference type="SAM" id="Phobius"/>
    </source>
</evidence>
<dbReference type="NCBIfam" id="TIGR00830">
    <property type="entry name" value="PTBA"/>
    <property type="match status" value="1"/>
</dbReference>
<keyword evidence="3" id="KW-1003">Cell membrane</keyword>
<keyword evidence="6" id="KW-0598">Phosphotransferase system</keyword>
<dbReference type="InterPro" id="IPR001127">
    <property type="entry name" value="PTS_EIIA_1_perm"/>
</dbReference>
<comment type="subcellular location">
    <subcellularLocation>
        <location evidence="1">Cell membrane</location>
        <topology evidence="1">Multi-pass membrane protein</topology>
    </subcellularLocation>
</comment>
<evidence type="ECO:0000313" key="17">
    <source>
        <dbReference type="Proteomes" id="UP001230220"/>
    </source>
</evidence>
<feature type="transmembrane region" description="Helical" evidence="12">
    <location>
        <begin position="242"/>
        <end position="264"/>
    </location>
</feature>
<feature type="domain" description="PTS EIIA type-1" evidence="13">
    <location>
        <begin position="479"/>
        <end position="583"/>
    </location>
</feature>
<dbReference type="EMBL" id="JAUSUR010000001">
    <property type="protein sequence ID" value="MDQ0360461.1"/>
    <property type="molecule type" value="Genomic_DNA"/>
</dbReference>
<dbReference type="PROSITE" id="PS01035">
    <property type="entry name" value="PTS_EIIB_TYPE_1_CYS"/>
    <property type="match status" value="1"/>
</dbReference>
<feature type="transmembrane region" description="Helical" evidence="12">
    <location>
        <begin position="384"/>
        <end position="404"/>
    </location>
</feature>
<feature type="active site" description="Phosphocysteine intermediate; for EIIB activity" evidence="11">
    <location>
        <position position="26"/>
    </location>
</feature>
<dbReference type="Proteomes" id="UP001230220">
    <property type="component" value="Unassembled WGS sequence"/>
</dbReference>
<dbReference type="InterPro" id="IPR003352">
    <property type="entry name" value="PTS_EIIC"/>
</dbReference>
<evidence type="ECO:0000256" key="8">
    <source>
        <dbReference type="ARBA" id="ARBA00022777"/>
    </source>
</evidence>
<dbReference type="InterPro" id="IPR050558">
    <property type="entry name" value="PTS_Sugar-Specific_Components"/>
</dbReference>
<evidence type="ECO:0000256" key="6">
    <source>
        <dbReference type="ARBA" id="ARBA00022683"/>
    </source>
</evidence>
<dbReference type="Pfam" id="PF00367">
    <property type="entry name" value="PTS_EIIB"/>
    <property type="match status" value="1"/>
</dbReference>
<feature type="transmembrane region" description="Helical" evidence="12">
    <location>
        <begin position="284"/>
        <end position="313"/>
    </location>
</feature>
<dbReference type="SUPFAM" id="SSF55604">
    <property type="entry name" value="Glucose permease domain IIB"/>
    <property type="match status" value="1"/>
</dbReference>
<evidence type="ECO:0000256" key="1">
    <source>
        <dbReference type="ARBA" id="ARBA00004651"/>
    </source>
</evidence>
<dbReference type="InterPro" id="IPR001996">
    <property type="entry name" value="PTS_IIB_1"/>
</dbReference>
<evidence type="ECO:0000259" key="13">
    <source>
        <dbReference type="PROSITE" id="PS51093"/>
    </source>
</evidence>
<evidence type="ECO:0000259" key="15">
    <source>
        <dbReference type="PROSITE" id="PS51103"/>
    </source>
</evidence>
<keyword evidence="9 12" id="KW-1133">Transmembrane helix</keyword>
<keyword evidence="7 12" id="KW-0812">Transmembrane</keyword>
<evidence type="ECO:0000313" key="16">
    <source>
        <dbReference type="EMBL" id="MDQ0360461.1"/>
    </source>
</evidence>
<proteinExistence type="predicted"/>
<keyword evidence="2" id="KW-0813">Transport</keyword>
<name>A0ABU0E0V8_9FIRM</name>
<dbReference type="PANTHER" id="PTHR30175:SF1">
    <property type="entry name" value="PTS SYSTEM ARBUTIN-, CELLOBIOSE-, AND SALICIN-SPECIFIC EIIBC COMPONENT-RELATED"/>
    <property type="match status" value="1"/>
</dbReference>
<evidence type="ECO:0000259" key="14">
    <source>
        <dbReference type="PROSITE" id="PS51098"/>
    </source>
</evidence>
<keyword evidence="4" id="KW-0762">Sugar transport</keyword>
<evidence type="ECO:0000256" key="10">
    <source>
        <dbReference type="ARBA" id="ARBA00023136"/>
    </source>
</evidence>
<evidence type="ECO:0000256" key="3">
    <source>
        <dbReference type="ARBA" id="ARBA00022475"/>
    </source>
</evidence>
<dbReference type="RefSeq" id="WP_307406370.1">
    <property type="nucleotide sequence ID" value="NZ_JAUSUR010000001.1"/>
</dbReference>
<protein>
    <submittedName>
        <fullName evidence="16">PTS system beta-glucosides-specific IIC component</fullName>
    </submittedName>
</protein>
<dbReference type="Gene3D" id="3.30.1360.60">
    <property type="entry name" value="Glucose permease domain IIB"/>
    <property type="match status" value="1"/>
</dbReference>
<evidence type="ECO:0000256" key="4">
    <source>
        <dbReference type="ARBA" id="ARBA00022597"/>
    </source>
</evidence>
<evidence type="ECO:0000256" key="9">
    <source>
        <dbReference type="ARBA" id="ARBA00022989"/>
    </source>
</evidence>
<dbReference type="PROSITE" id="PS00371">
    <property type="entry name" value="PTS_EIIA_TYPE_1_HIS"/>
    <property type="match status" value="1"/>
</dbReference>